<feature type="domain" description="RQC" evidence="2">
    <location>
        <begin position="24"/>
        <end position="81"/>
    </location>
</feature>
<dbReference type="Proteomes" id="UP000554482">
    <property type="component" value="Unassembled WGS sequence"/>
</dbReference>
<evidence type="ECO:0000259" key="2">
    <source>
        <dbReference type="Pfam" id="PF09382"/>
    </source>
</evidence>
<feature type="transmembrane region" description="Helical" evidence="1">
    <location>
        <begin position="6"/>
        <end position="24"/>
    </location>
</feature>
<keyword evidence="3" id="KW-0378">Hydrolase</keyword>
<keyword evidence="3" id="KW-0547">Nucleotide-binding</keyword>
<dbReference type="SUPFAM" id="SSF46785">
    <property type="entry name" value="Winged helix' DNA-binding domain"/>
    <property type="match status" value="1"/>
</dbReference>
<dbReference type="InterPro" id="IPR036390">
    <property type="entry name" value="WH_DNA-bd_sf"/>
</dbReference>
<keyword evidence="1" id="KW-1133">Transmembrane helix</keyword>
<keyword evidence="1" id="KW-0472">Membrane</keyword>
<dbReference type="Gene3D" id="1.10.10.10">
    <property type="entry name" value="Winged helix-like DNA-binding domain superfamily/Winged helix DNA-binding domain"/>
    <property type="match status" value="1"/>
</dbReference>
<evidence type="ECO:0000313" key="4">
    <source>
        <dbReference type="Proteomes" id="UP000554482"/>
    </source>
</evidence>
<proteinExistence type="predicted"/>
<organism evidence="3 4">
    <name type="scientific">Thalictrum thalictroides</name>
    <name type="common">Rue-anemone</name>
    <name type="synonym">Anemone thalictroides</name>
    <dbReference type="NCBI Taxonomy" id="46969"/>
    <lineage>
        <taxon>Eukaryota</taxon>
        <taxon>Viridiplantae</taxon>
        <taxon>Streptophyta</taxon>
        <taxon>Embryophyta</taxon>
        <taxon>Tracheophyta</taxon>
        <taxon>Spermatophyta</taxon>
        <taxon>Magnoliopsida</taxon>
        <taxon>Ranunculales</taxon>
        <taxon>Ranunculaceae</taxon>
        <taxon>Thalictroideae</taxon>
        <taxon>Thalictrum</taxon>
    </lineage>
</organism>
<sequence>MSRRLQINWFETISIISFLGILLVKKYRHDSLNLHGAGKHLAKGEASRILCHLVIEEVLAEEVKKNYLYGSVSSVLKVNESKEPDHHCGGKKFII</sequence>
<dbReference type="AlphaFoldDB" id="A0A7J6WXG1"/>
<keyword evidence="3" id="KW-0347">Helicase</keyword>
<dbReference type="InterPro" id="IPR018982">
    <property type="entry name" value="RQC_domain"/>
</dbReference>
<dbReference type="EMBL" id="JABWDY010009739">
    <property type="protein sequence ID" value="KAF5201200.1"/>
    <property type="molecule type" value="Genomic_DNA"/>
</dbReference>
<evidence type="ECO:0000256" key="1">
    <source>
        <dbReference type="SAM" id="Phobius"/>
    </source>
</evidence>
<dbReference type="OrthoDB" id="1747489at2759"/>
<evidence type="ECO:0000313" key="3">
    <source>
        <dbReference type="EMBL" id="KAF5201200.1"/>
    </source>
</evidence>
<gene>
    <name evidence="3" type="ORF">FRX31_009213</name>
</gene>
<dbReference type="Pfam" id="PF09382">
    <property type="entry name" value="RQC"/>
    <property type="match status" value="1"/>
</dbReference>
<keyword evidence="4" id="KW-1185">Reference proteome</keyword>
<reference evidence="3 4" key="1">
    <citation type="submission" date="2020-06" db="EMBL/GenBank/DDBJ databases">
        <title>Transcriptomic and genomic resources for Thalictrum thalictroides and T. hernandezii: Facilitating candidate gene discovery in an emerging model plant lineage.</title>
        <authorList>
            <person name="Arias T."/>
            <person name="Riano-Pachon D.M."/>
            <person name="Di Stilio V.S."/>
        </authorList>
    </citation>
    <scope>NUCLEOTIDE SEQUENCE [LARGE SCALE GENOMIC DNA]</scope>
    <source>
        <strain evidence="4">cv. WT478/WT964</strain>
        <tissue evidence="3">Leaves</tissue>
    </source>
</reference>
<comment type="caution">
    <text evidence="3">The sequence shown here is derived from an EMBL/GenBank/DDBJ whole genome shotgun (WGS) entry which is preliminary data.</text>
</comment>
<dbReference type="GO" id="GO:0006281">
    <property type="term" value="P:DNA repair"/>
    <property type="evidence" value="ECO:0007669"/>
    <property type="project" value="InterPro"/>
</dbReference>
<feature type="non-terminal residue" evidence="3">
    <location>
        <position position="1"/>
    </location>
</feature>
<keyword evidence="3" id="KW-0067">ATP-binding</keyword>
<name>A0A7J6WXG1_THATH</name>
<dbReference type="InterPro" id="IPR036388">
    <property type="entry name" value="WH-like_DNA-bd_sf"/>
</dbReference>
<accession>A0A7J6WXG1</accession>
<dbReference type="GO" id="GO:0006260">
    <property type="term" value="P:DNA replication"/>
    <property type="evidence" value="ECO:0007669"/>
    <property type="project" value="InterPro"/>
</dbReference>
<protein>
    <submittedName>
        <fullName evidence="3">Atp-dependent dna helicase q-like 4b</fullName>
    </submittedName>
</protein>
<keyword evidence="1" id="KW-0812">Transmembrane</keyword>
<dbReference type="GO" id="GO:0043138">
    <property type="term" value="F:3'-5' DNA helicase activity"/>
    <property type="evidence" value="ECO:0007669"/>
    <property type="project" value="InterPro"/>
</dbReference>